<dbReference type="AlphaFoldDB" id="A0AAV0D5D7"/>
<evidence type="ECO:0000313" key="1">
    <source>
        <dbReference type="EMBL" id="CAH9092667.1"/>
    </source>
</evidence>
<protein>
    <submittedName>
        <fullName evidence="1">Uncharacterized protein</fullName>
    </submittedName>
</protein>
<sequence length="109" mass="12154">MVSPNRVSDEGQRLVPDHIQELVRVKHRQIAAVRLPPPLHEPVVGPPVLHAVLVLVDRPARGVGVIRSLRVRNPFSGQDVAVAAAFDFHHLDDGVHISHFPMVRPEQRK</sequence>
<gene>
    <name evidence="1" type="ORF">CEPIT_LOCUS12197</name>
</gene>
<reference evidence="1" key="1">
    <citation type="submission" date="2022-07" db="EMBL/GenBank/DDBJ databases">
        <authorList>
            <person name="Macas J."/>
            <person name="Novak P."/>
            <person name="Neumann P."/>
        </authorList>
    </citation>
    <scope>NUCLEOTIDE SEQUENCE</scope>
</reference>
<accession>A0AAV0D5D7</accession>
<dbReference type="EMBL" id="CAMAPF010000073">
    <property type="protein sequence ID" value="CAH9092667.1"/>
    <property type="molecule type" value="Genomic_DNA"/>
</dbReference>
<name>A0AAV0D5D7_9ASTE</name>
<keyword evidence="2" id="KW-1185">Reference proteome</keyword>
<proteinExistence type="predicted"/>
<evidence type="ECO:0000313" key="2">
    <source>
        <dbReference type="Proteomes" id="UP001152523"/>
    </source>
</evidence>
<comment type="caution">
    <text evidence="1">The sequence shown here is derived from an EMBL/GenBank/DDBJ whole genome shotgun (WGS) entry which is preliminary data.</text>
</comment>
<dbReference type="Proteomes" id="UP001152523">
    <property type="component" value="Unassembled WGS sequence"/>
</dbReference>
<organism evidence="1 2">
    <name type="scientific">Cuscuta epithymum</name>
    <dbReference type="NCBI Taxonomy" id="186058"/>
    <lineage>
        <taxon>Eukaryota</taxon>
        <taxon>Viridiplantae</taxon>
        <taxon>Streptophyta</taxon>
        <taxon>Embryophyta</taxon>
        <taxon>Tracheophyta</taxon>
        <taxon>Spermatophyta</taxon>
        <taxon>Magnoliopsida</taxon>
        <taxon>eudicotyledons</taxon>
        <taxon>Gunneridae</taxon>
        <taxon>Pentapetalae</taxon>
        <taxon>asterids</taxon>
        <taxon>lamiids</taxon>
        <taxon>Solanales</taxon>
        <taxon>Convolvulaceae</taxon>
        <taxon>Cuscuteae</taxon>
        <taxon>Cuscuta</taxon>
        <taxon>Cuscuta subgen. Cuscuta</taxon>
    </lineage>
</organism>